<proteinExistence type="predicted"/>
<dbReference type="Pfam" id="PF00004">
    <property type="entry name" value="AAA"/>
    <property type="match status" value="1"/>
</dbReference>
<evidence type="ECO:0000256" key="1">
    <source>
        <dbReference type="ARBA" id="ARBA00022705"/>
    </source>
</evidence>
<dbReference type="InterPro" id="IPR003959">
    <property type="entry name" value="ATPase_AAA_core"/>
</dbReference>
<dbReference type="Gene3D" id="1.10.8.60">
    <property type="match status" value="1"/>
</dbReference>
<name>A0A1B4XWN5_9CAUD</name>
<dbReference type="PANTHER" id="PTHR11669">
    <property type="entry name" value="REPLICATION FACTOR C / DNA POLYMERASE III GAMMA-TAU SUBUNIT"/>
    <property type="match status" value="1"/>
</dbReference>
<accession>A0A1B4XWN5</accession>
<dbReference type="SMART" id="SM00382">
    <property type="entry name" value="AAA"/>
    <property type="match status" value="1"/>
</dbReference>
<evidence type="ECO:0000256" key="3">
    <source>
        <dbReference type="ARBA" id="ARBA00022840"/>
    </source>
</evidence>
<protein>
    <submittedName>
        <fullName evidence="6">Clamp loader subunit</fullName>
    </submittedName>
</protein>
<keyword evidence="7" id="KW-1185">Reference proteome</keyword>
<dbReference type="GO" id="GO:0003689">
    <property type="term" value="F:DNA clamp loader activity"/>
    <property type="evidence" value="ECO:0007669"/>
    <property type="project" value="TreeGrafter"/>
</dbReference>
<keyword evidence="2" id="KW-0547">Nucleotide-binding</keyword>
<dbReference type="PANTHER" id="PTHR11669:SF20">
    <property type="entry name" value="REPLICATION FACTOR C SUBUNIT 4"/>
    <property type="match status" value="1"/>
</dbReference>
<evidence type="ECO:0000259" key="5">
    <source>
        <dbReference type="SMART" id="SM00382"/>
    </source>
</evidence>
<keyword evidence="1" id="KW-0235">DNA replication</keyword>
<feature type="region of interest" description="Disordered" evidence="4">
    <location>
        <begin position="1"/>
        <end position="20"/>
    </location>
</feature>
<dbReference type="GO" id="GO:0005524">
    <property type="term" value="F:ATP binding"/>
    <property type="evidence" value="ECO:0007669"/>
    <property type="project" value="UniProtKB-KW"/>
</dbReference>
<dbReference type="InterPro" id="IPR027417">
    <property type="entry name" value="P-loop_NTPase"/>
</dbReference>
<dbReference type="InterPro" id="IPR050238">
    <property type="entry name" value="DNA_Rep/Repair_Clamp_Loader"/>
</dbReference>
<dbReference type="GO" id="GO:0016887">
    <property type="term" value="F:ATP hydrolysis activity"/>
    <property type="evidence" value="ECO:0007669"/>
    <property type="project" value="InterPro"/>
</dbReference>
<reference evidence="6 7" key="1">
    <citation type="submission" date="2016-07" db="EMBL/GenBank/DDBJ databases">
        <title>Characterization of three bacteriophages infecting bacteria isolated from shrimp culture pond water.</title>
        <authorList>
            <person name="Khoa H.V."/>
        </authorList>
    </citation>
    <scope>NUCLEOTIDE SEQUENCE [LARGE SCALE GENOMIC DNA]</scope>
</reference>
<evidence type="ECO:0000256" key="4">
    <source>
        <dbReference type="SAM" id="MobiDB-lite"/>
    </source>
</evidence>
<gene>
    <name evidence="6" type="ORF">BPT24_082</name>
</gene>
<dbReference type="EMBL" id="LC168164">
    <property type="protein sequence ID" value="BAV39207.1"/>
    <property type="molecule type" value="Genomic_DNA"/>
</dbReference>
<dbReference type="Proteomes" id="UP000224877">
    <property type="component" value="Segment"/>
</dbReference>
<sequence length="338" mass="39246">MSIVRKEKNPLSKEQQKTRKKSLWVEKYRPKNLDDVALPNDVRTQIQYFIDNGVTRNILMYGDTGLGKTTVMFILGKLFPNNKLINGSSQNGIDTVRNIIEPFGNVSSSSSKVKLMMIDEIDNFTNDANLAFRGVMEKDSNNVRYIATCNYYENLNKAILSRFGCKIDFNFRGDRAREVLMQKAKRIMFICNEEGLTIEKDAVMSLLSSYSDVRDIIEALQTCYEKGERTITKELILREMSADFVDYFKLFTKPTSITTIKKYILENFPNQYYNLIIAMGDKMITWMYENNINTNILEYLYVMAHKYKNESLNKPDQLTSLMAMCSEVQFLVKKQKQQ</sequence>
<organism evidence="6 7">
    <name type="scientific">Tenacibaculum phage pT24</name>
    <dbReference type="NCBI Taxonomy" id="1880590"/>
    <lineage>
        <taxon>Viruses</taxon>
        <taxon>Duplodnaviria</taxon>
        <taxon>Heunggongvirae</taxon>
        <taxon>Uroviricota</taxon>
        <taxon>Caudoviricetes</taxon>
        <taxon>Kungbxnavirus</taxon>
        <taxon>Kungbxnavirus pT24</taxon>
    </lineage>
</organism>
<evidence type="ECO:0000313" key="6">
    <source>
        <dbReference type="EMBL" id="BAV39207.1"/>
    </source>
</evidence>
<dbReference type="CDD" id="cd00009">
    <property type="entry name" value="AAA"/>
    <property type="match status" value="1"/>
</dbReference>
<keyword evidence="3" id="KW-0067">ATP-binding</keyword>
<dbReference type="InterPro" id="IPR003593">
    <property type="entry name" value="AAA+_ATPase"/>
</dbReference>
<evidence type="ECO:0000313" key="7">
    <source>
        <dbReference type="Proteomes" id="UP000224877"/>
    </source>
</evidence>
<dbReference type="Gene3D" id="3.40.50.300">
    <property type="entry name" value="P-loop containing nucleotide triphosphate hydrolases"/>
    <property type="match status" value="1"/>
</dbReference>
<dbReference type="GO" id="GO:0006281">
    <property type="term" value="P:DNA repair"/>
    <property type="evidence" value="ECO:0007669"/>
    <property type="project" value="TreeGrafter"/>
</dbReference>
<evidence type="ECO:0000256" key="2">
    <source>
        <dbReference type="ARBA" id="ARBA00022741"/>
    </source>
</evidence>
<feature type="domain" description="AAA+ ATPase" evidence="5">
    <location>
        <begin position="54"/>
        <end position="174"/>
    </location>
</feature>
<dbReference type="SUPFAM" id="SSF52540">
    <property type="entry name" value="P-loop containing nucleoside triphosphate hydrolases"/>
    <property type="match status" value="1"/>
</dbReference>
<dbReference type="GO" id="GO:0006261">
    <property type="term" value="P:DNA-templated DNA replication"/>
    <property type="evidence" value="ECO:0007669"/>
    <property type="project" value="TreeGrafter"/>
</dbReference>